<reference evidence="1" key="2">
    <citation type="submission" date="2022-10" db="EMBL/GenBank/DDBJ databases">
        <authorList>
            <person name="Trinh H.N."/>
        </authorList>
    </citation>
    <scope>NUCLEOTIDE SEQUENCE</scope>
    <source>
        <strain evidence="1">RN2-1</strain>
    </source>
</reference>
<dbReference type="GO" id="GO:0032259">
    <property type="term" value="P:methylation"/>
    <property type="evidence" value="ECO:0007669"/>
    <property type="project" value="UniProtKB-KW"/>
</dbReference>
<dbReference type="Proteomes" id="UP001165679">
    <property type="component" value="Unassembled WGS sequence"/>
</dbReference>
<dbReference type="RefSeq" id="WP_264713922.1">
    <property type="nucleotide sequence ID" value="NZ_JAPDNT010000007.1"/>
</dbReference>
<accession>A0AA41YK32</accession>
<sequence>MRGLKDLAAALRRRLRPSLPPPGGEEVLQFIRDGHRFVWSPPEIRRQIQSHGINIVPADFYSNIPLIEDLETTFEGAPTRRPVYDKVFDAERIAAFLAGIAPFAAEFIPPDEGDEAACSSFFWKNSQFSWTDAMAYYCILRARKPKRVIEIGCGFSTLVADAALRMNGSGEIIAIEPFPRPFLPRIGTVSEIIRARVQDIPRARVLDLVGGADILFIDSTHTVKIGSDCLYLYLTVLPDVRSRLLVHSHDIFLPFGMPLDWARDRQIYWTEQYLLYAYLLQNPFARVVFGSTYATEFLAAQTLSLMGGKCPPGGGSLWFELNAGV</sequence>
<protein>
    <submittedName>
        <fullName evidence="1">Class I SAM-dependent methyltransferase</fullName>
    </submittedName>
</protein>
<organism evidence="1 2">
    <name type="scientific">Limobrevibacterium gyesilva</name>
    <dbReference type="NCBI Taxonomy" id="2991712"/>
    <lineage>
        <taxon>Bacteria</taxon>
        <taxon>Pseudomonadati</taxon>
        <taxon>Pseudomonadota</taxon>
        <taxon>Alphaproteobacteria</taxon>
        <taxon>Acetobacterales</taxon>
        <taxon>Acetobacteraceae</taxon>
        <taxon>Limobrevibacterium</taxon>
    </lineage>
</organism>
<name>A0AA41YK32_9PROT</name>
<gene>
    <name evidence="1" type="ORF">OL599_11670</name>
</gene>
<dbReference type="SUPFAM" id="SSF53335">
    <property type="entry name" value="S-adenosyl-L-methionine-dependent methyltransferases"/>
    <property type="match status" value="1"/>
</dbReference>
<dbReference type="InterPro" id="IPR029063">
    <property type="entry name" value="SAM-dependent_MTases_sf"/>
</dbReference>
<evidence type="ECO:0000313" key="1">
    <source>
        <dbReference type="EMBL" id="MCW3475229.1"/>
    </source>
</evidence>
<dbReference type="Gene3D" id="3.40.50.150">
    <property type="entry name" value="Vaccinia Virus protein VP39"/>
    <property type="match status" value="1"/>
</dbReference>
<proteinExistence type="predicted"/>
<evidence type="ECO:0000313" key="2">
    <source>
        <dbReference type="Proteomes" id="UP001165679"/>
    </source>
</evidence>
<dbReference type="EMBL" id="JAPDNT010000007">
    <property type="protein sequence ID" value="MCW3475229.1"/>
    <property type="molecule type" value="Genomic_DNA"/>
</dbReference>
<reference evidence="1" key="1">
    <citation type="submission" date="2022-09" db="EMBL/GenBank/DDBJ databases">
        <title>Rhodovastum sp. nov. RN2-1 isolated from soil in Seongnam, South Korea.</title>
        <authorList>
            <person name="Le N.T."/>
        </authorList>
    </citation>
    <scope>NUCLEOTIDE SEQUENCE</scope>
    <source>
        <strain evidence="1">RN2-1</strain>
    </source>
</reference>
<keyword evidence="2" id="KW-1185">Reference proteome</keyword>
<keyword evidence="1" id="KW-0808">Transferase</keyword>
<dbReference type="Pfam" id="PF13578">
    <property type="entry name" value="Methyltransf_24"/>
    <property type="match status" value="1"/>
</dbReference>
<dbReference type="AlphaFoldDB" id="A0AA41YK32"/>
<keyword evidence="1" id="KW-0489">Methyltransferase</keyword>
<comment type="caution">
    <text evidence="1">The sequence shown here is derived from an EMBL/GenBank/DDBJ whole genome shotgun (WGS) entry which is preliminary data.</text>
</comment>
<dbReference type="GO" id="GO:0008168">
    <property type="term" value="F:methyltransferase activity"/>
    <property type="evidence" value="ECO:0007669"/>
    <property type="project" value="UniProtKB-KW"/>
</dbReference>